<proteinExistence type="inferred from homology"/>
<evidence type="ECO:0000256" key="2">
    <source>
        <dbReference type="ARBA" id="ARBA00007884"/>
    </source>
</evidence>
<reference evidence="6" key="1">
    <citation type="submission" date="2021-01" db="UniProtKB">
        <authorList>
            <consortium name="EnsemblMetazoa"/>
        </authorList>
    </citation>
    <scope>IDENTIFICATION</scope>
    <source>
        <strain evidence="6">DH4</strain>
    </source>
</reference>
<evidence type="ECO:0000259" key="5">
    <source>
        <dbReference type="Pfam" id="PF08547"/>
    </source>
</evidence>
<keyword evidence="3" id="KW-0496">Mitochondrion</keyword>
<evidence type="ECO:0000256" key="4">
    <source>
        <dbReference type="ARBA" id="ARBA00023186"/>
    </source>
</evidence>
<accession>A0A7M7LNH4</accession>
<keyword evidence="7" id="KW-1185">Reference proteome</keyword>
<organism evidence="6">
    <name type="scientific">Apis mellifera</name>
    <name type="common">Honeybee</name>
    <dbReference type="NCBI Taxonomy" id="7460"/>
    <lineage>
        <taxon>Eukaryota</taxon>
        <taxon>Metazoa</taxon>
        <taxon>Ecdysozoa</taxon>
        <taxon>Arthropoda</taxon>
        <taxon>Hexapoda</taxon>
        <taxon>Insecta</taxon>
        <taxon>Pterygota</taxon>
        <taxon>Neoptera</taxon>
        <taxon>Endopterygota</taxon>
        <taxon>Hymenoptera</taxon>
        <taxon>Apocrita</taxon>
        <taxon>Aculeata</taxon>
        <taxon>Apoidea</taxon>
        <taxon>Anthophila</taxon>
        <taxon>Apidae</taxon>
        <taxon>Apis</taxon>
    </lineage>
</organism>
<name>A0A7M7LNH4_APIME</name>
<evidence type="ECO:0000313" key="7">
    <source>
        <dbReference type="Proteomes" id="UP000005203"/>
    </source>
</evidence>
<dbReference type="PANTHER" id="PTHR13194:SF18">
    <property type="entry name" value="COMPLEX I INTERMEDIATE-ASSOCIATED PROTEIN 30, MITOCHONDRIAL"/>
    <property type="match status" value="1"/>
</dbReference>
<evidence type="ECO:0000313" key="8">
    <source>
        <dbReference type="RefSeq" id="XP_006564808.1"/>
    </source>
</evidence>
<dbReference type="KEGG" id="ame:726255"/>
<dbReference type="GO" id="GO:0006120">
    <property type="term" value="P:mitochondrial electron transport, NADH to ubiquinone"/>
    <property type="evidence" value="ECO:0007669"/>
    <property type="project" value="TreeGrafter"/>
</dbReference>
<dbReference type="Gene3D" id="2.60.120.430">
    <property type="entry name" value="Galactose-binding lectin"/>
    <property type="match status" value="1"/>
</dbReference>
<dbReference type="Pfam" id="PF08547">
    <property type="entry name" value="CIA30"/>
    <property type="match status" value="1"/>
</dbReference>
<evidence type="ECO:0000313" key="6">
    <source>
        <dbReference type="EnsemblMetazoa" id="XP_006564808"/>
    </source>
</evidence>
<dbReference type="GO" id="GO:0005739">
    <property type="term" value="C:mitochondrion"/>
    <property type="evidence" value="ECO:0007669"/>
    <property type="project" value="UniProtKB-SubCell"/>
</dbReference>
<sequence>MEKSIFHLLKSYFRNSLTRFKRFYKDYKSDQQIYDKIAEDDFKNLSFFKKIEKIYYTYKNECKLFIHESFQNYSIYPQQLIEDEVDIVWKFDGSQKSLDQWIVNSDSDYKHGYSSAKLELSSHGYGIFHGTLNTTPVKDGKTTDSGYCNITTIPKFKSFHRVDKYDWTKYNEIVLRVKGDGRTYMLNILQKSQLEYNNFIYHYFMYTRGGPHWQIVRIPFSKFVICKNGQISENQYPLLANIITNFGITIADKISGPFKLEIDYIGVCYNTNISENFAYELYDVNRN</sequence>
<comment type="subcellular location">
    <subcellularLocation>
        <location evidence="1">Mitochondrion</location>
    </subcellularLocation>
</comment>
<evidence type="ECO:0000256" key="3">
    <source>
        <dbReference type="ARBA" id="ARBA00023128"/>
    </source>
</evidence>
<dbReference type="OMA" id="KRTGYAN"/>
<dbReference type="RefSeq" id="XP_006564808.1">
    <property type="nucleotide sequence ID" value="XM_006564745.3"/>
</dbReference>
<dbReference type="EnsemblMetazoa" id="XM_006564745">
    <property type="protein sequence ID" value="XP_006564808"/>
    <property type="gene ID" value="LOC726255"/>
</dbReference>
<dbReference type="InterPro" id="IPR008979">
    <property type="entry name" value="Galactose-bd-like_sf"/>
</dbReference>
<accession>A0A8B6Z0D3</accession>
<dbReference type="AlphaFoldDB" id="A0A7M7LNH4"/>
<dbReference type="GO" id="GO:0051082">
    <property type="term" value="F:unfolded protein binding"/>
    <property type="evidence" value="ECO:0007669"/>
    <property type="project" value="TreeGrafter"/>
</dbReference>
<reference evidence="8" key="2">
    <citation type="submission" date="2025-04" db="UniProtKB">
        <authorList>
            <consortium name="RefSeq"/>
        </authorList>
    </citation>
    <scope>IDENTIFICATION</scope>
    <source>
        <strain evidence="8">DH4</strain>
        <tissue evidence="8">Whole body</tissue>
    </source>
</reference>
<dbReference type="GO" id="GO:0032981">
    <property type="term" value="P:mitochondrial respiratory chain complex I assembly"/>
    <property type="evidence" value="ECO:0007669"/>
    <property type="project" value="TreeGrafter"/>
</dbReference>
<dbReference type="InterPro" id="IPR013857">
    <property type="entry name" value="NADH-UbQ_OxRdtase-assoc_prot30"/>
</dbReference>
<dbReference type="OrthoDB" id="42561at2759"/>
<comment type="similarity">
    <text evidence="2">Belongs to the CIA30 family.</text>
</comment>
<dbReference type="SUPFAM" id="SSF49785">
    <property type="entry name" value="Galactose-binding domain-like"/>
    <property type="match status" value="1"/>
</dbReference>
<feature type="domain" description="NADH:ubiquinone oxidoreductase intermediate-associated protein 30" evidence="5">
    <location>
        <begin position="90"/>
        <end position="262"/>
    </location>
</feature>
<protein>
    <submittedName>
        <fullName evidence="8">Complex I intermediate-associated protein 30, mitochondrial</fullName>
    </submittedName>
</protein>
<dbReference type="InterPro" id="IPR039131">
    <property type="entry name" value="NDUFAF1"/>
</dbReference>
<evidence type="ECO:0000256" key="1">
    <source>
        <dbReference type="ARBA" id="ARBA00004173"/>
    </source>
</evidence>
<dbReference type="PANTHER" id="PTHR13194">
    <property type="entry name" value="COMPLEX I INTERMEDIATE-ASSOCIATED PROTEIN 30"/>
    <property type="match status" value="1"/>
</dbReference>
<gene>
    <name evidence="6" type="primary">726255</name>
    <name evidence="8" type="synonym">LOC726255</name>
</gene>
<dbReference type="Proteomes" id="UP000005203">
    <property type="component" value="Linkage group LG5"/>
</dbReference>
<keyword evidence="4" id="KW-0143">Chaperone</keyword>